<dbReference type="Pfam" id="PF11951">
    <property type="entry name" value="Fungal_trans_2"/>
    <property type="match status" value="1"/>
</dbReference>
<comment type="caution">
    <text evidence="4">The sequence shown here is derived from an EMBL/GenBank/DDBJ whole genome shotgun (WGS) entry which is preliminary data.</text>
</comment>
<dbReference type="Gene3D" id="4.10.240.10">
    <property type="entry name" value="Zn(2)-C6 fungal-type DNA-binding domain"/>
    <property type="match status" value="1"/>
</dbReference>
<feature type="domain" description="Zn(2)-C6 fungal-type" evidence="3">
    <location>
        <begin position="14"/>
        <end position="42"/>
    </location>
</feature>
<accession>A0A8H3AJV2</accession>
<dbReference type="InterPro" id="IPR036864">
    <property type="entry name" value="Zn2-C6_fun-type_DNA-bd_sf"/>
</dbReference>
<name>A0A8H3AJV2_9AGAM</name>
<evidence type="ECO:0000313" key="4">
    <source>
        <dbReference type="EMBL" id="CAE6433696.1"/>
    </source>
</evidence>
<comment type="subcellular location">
    <subcellularLocation>
        <location evidence="1">Nucleus</location>
    </subcellularLocation>
</comment>
<reference evidence="4" key="1">
    <citation type="submission" date="2021-01" db="EMBL/GenBank/DDBJ databases">
        <authorList>
            <person name="Kaushik A."/>
        </authorList>
    </citation>
    <scope>NUCLEOTIDE SEQUENCE</scope>
    <source>
        <strain evidence="4">AG4-R118</strain>
    </source>
</reference>
<dbReference type="GO" id="GO:0000981">
    <property type="term" value="F:DNA-binding transcription factor activity, RNA polymerase II-specific"/>
    <property type="evidence" value="ECO:0007669"/>
    <property type="project" value="InterPro"/>
</dbReference>
<evidence type="ECO:0000256" key="1">
    <source>
        <dbReference type="ARBA" id="ARBA00004123"/>
    </source>
</evidence>
<sequence>MPYAKLKPGPRPTSCLTCRRRRKKCDLARPRCERCMKGGFECLGYGNDESCENARQEESDGPTSSLFHSGLPVVLEPMETPELADLCASDPGHGQQLYFHNEDHGYLDRTCANREVNSSLYGSTILFTMTRPVPCIREDYTGTRSPEDSNYPRSQNQSQLTYGLLGRYNSSTIEPCDKAFDAQPSGNRLSTTIRALFTSIPPSVDATHIMRDVHIVRVIGEYQTERVNYWFASPPSSLRDSLMARLNGSKAIVKALDLGVKLLQAVSQEPRGTGVLKCVSWIDKLEQRLESDFHDSATLSAAGDCLLAELELAFLKSSIISSMSGYVTLQKALPRFLHLLAANPDLYAENRGGNLVVSFPRTFSAPQHELKRFVMFDTAAALVLGVPPLVEYGYDGECDAASHGLECIHGVPVVFVETISQVNSWRAGSIVALDDWQILEKRVMSWEAQSLVMHGEEAAIQNVARVTVQESWRQVALIYIYMGMCGVSSHDARVQTSIRHIIRLGDIVAKLPIGVHMFAPYVVAGLGARYEKHRSIVREKLLSYEGLRVWLFRGSDFSRILEHLWHGAGAGGVPVMWIDYVQSRRAVAPV</sequence>
<dbReference type="PROSITE" id="PS00463">
    <property type="entry name" value="ZN2_CY6_FUNGAL_1"/>
    <property type="match status" value="1"/>
</dbReference>
<keyword evidence="2" id="KW-0539">Nucleus</keyword>
<dbReference type="AlphaFoldDB" id="A0A8H3AJV2"/>
<evidence type="ECO:0000256" key="2">
    <source>
        <dbReference type="ARBA" id="ARBA00023242"/>
    </source>
</evidence>
<dbReference type="SUPFAM" id="SSF57701">
    <property type="entry name" value="Zn2/Cys6 DNA-binding domain"/>
    <property type="match status" value="1"/>
</dbReference>
<organism evidence="4 5">
    <name type="scientific">Rhizoctonia solani</name>
    <dbReference type="NCBI Taxonomy" id="456999"/>
    <lineage>
        <taxon>Eukaryota</taxon>
        <taxon>Fungi</taxon>
        <taxon>Dikarya</taxon>
        <taxon>Basidiomycota</taxon>
        <taxon>Agaricomycotina</taxon>
        <taxon>Agaricomycetes</taxon>
        <taxon>Cantharellales</taxon>
        <taxon>Ceratobasidiaceae</taxon>
        <taxon>Rhizoctonia</taxon>
    </lineage>
</organism>
<evidence type="ECO:0000259" key="3">
    <source>
        <dbReference type="PROSITE" id="PS50048"/>
    </source>
</evidence>
<dbReference type="InterPro" id="IPR001138">
    <property type="entry name" value="Zn2Cys6_DnaBD"/>
</dbReference>
<dbReference type="CDD" id="cd00067">
    <property type="entry name" value="GAL4"/>
    <property type="match status" value="1"/>
</dbReference>
<dbReference type="PANTHER" id="PTHR37534">
    <property type="entry name" value="TRANSCRIPTIONAL ACTIVATOR PROTEIN UGA3"/>
    <property type="match status" value="1"/>
</dbReference>
<dbReference type="EMBL" id="CAJMWX010000830">
    <property type="protein sequence ID" value="CAE6433696.1"/>
    <property type="molecule type" value="Genomic_DNA"/>
</dbReference>
<evidence type="ECO:0000313" key="5">
    <source>
        <dbReference type="Proteomes" id="UP000663888"/>
    </source>
</evidence>
<gene>
    <name evidence="4" type="ORF">RDB_LOCUS38909</name>
</gene>
<dbReference type="GO" id="GO:0008270">
    <property type="term" value="F:zinc ion binding"/>
    <property type="evidence" value="ECO:0007669"/>
    <property type="project" value="InterPro"/>
</dbReference>
<protein>
    <recommendedName>
        <fullName evidence="3">Zn(2)-C6 fungal-type domain-containing protein</fullName>
    </recommendedName>
</protein>
<dbReference type="Proteomes" id="UP000663888">
    <property type="component" value="Unassembled WGS sequence"/>
</dbReference>
<dbReference type="PANTHER" id="PTHR37534:SF46">
    <property type="entry name" value="ZN(II)2CYS6 TRANSCRIPTION FACTOR (EUROFUNG)"/>
    <property type="match status" value="1"/>
</dbReference>
<dbReference type="PROSITE" id="PS50048">
    <property type="entry name" value="ZN2_CY6_FUNGAL_2"/>
    <property type="match status" value="1"/>
</dbReference>
<dbReference type="GO" id="GO:0005634">
    <property type="term" value="C:nucleus"/>
    <property type="evidence" value="ECO:0007669"/>
    <property type="project" value="UniProtKB-SubCell"/>
</dbReference>
<dbReference type="SMART" id="SM00066">
    <property type="entry name" value="GAL4"/>
    <property type="match status" value="1"/>
</dbReference>
<dbReference type="InterPro" id="IPR021858">
    <property type="entry name" value="Fun_TF"/>
</dbReference>
<proteinExistence type="predicted"/>
<dbReference type="Pfam" id="PF00172">
    <property type="entry name" value="Zn_clus"/>
    <property type="match status" value="1"/>
</dbReference>